<dbReference type="PANTHER" id="PTHR34223">
    <property type="entry name" value="OS11G0201299 PROTEIN"/>
    <property type="match status" value="1"/>
</dbReference>
<dbReference type="EMBL" id="BQKI01000080">
    <property type="protein sequence ID" value="GJN28194.1"/>
    <property type="molecule type" value="Genomic_DNA"/>
</dbReference>
<protein>
    <recommendedName>
        <fullName evidence="1">F-box domain-containing protein</fullName>
    </recommendedName>
</protein>
<dbReference type="SUPFAM" id="SSF81383">
    <property type="entry name" value="F-box domain"/>
    <property type="match status" value="1"/>
</dbReference>
<dbReference type="InterPro" id="IPR053197">
    <property type="entry name" value="F-box_SCFL_complex_component"/>
</dbReference>
<keyword evidence="3" id="KW-1185">Reference proteome</keyword>
<evidence type="ECO:0000313" key="2">
    <source>
        <dbReference type="EMBL" id="GJN28194.1"/>
    </source>
</evidence>
<organism evidence="2 3">
    <name type="scientific">Eleusine coracana subsp. coracana</name>
    <dbReference type="NCBI Taxonomy" id="191504"/>
    <lineage>
        <taxon>Eukaryota</taxon>
        <taxon>Viridiplantae</taxon>
        <taxon>Streptophyta</taxon>
        <taxon>Embryophyta</taxon>
        <taxon>Tracheophyta</taxon>
        <taxon>Spermatophyta</taxon>
        <taxon>Magnoliopsida</taxon>
        <taxon>Liliopsida</taxon>
        <taxon>Poales</taxon>
        <taxon>Poaceae</taxon>
        <taxon>PACMAD clade</taxon>
        <taxon>Chloridoideae</taxon>
        <taxon>Cynodonteae</taxon>
        <taxon>Eleusininae</taxon>
        <taxon>Eleusine</taxon>
    </lineage>
</organism>
<accession>A0AAV5EXS6</accession>
<dbReference type="InterPro" id="IPR001810">
    <property type="entry name" value="F-box_dom"/>
</dbReference>
<evidence type="ECO:0000259" key="1">
    <source>
        <dbReference type="PROSITE" id="PS50181"/>
    </source>
</evidence>
<dbReference type="PANTHER" id="PTHR34223:SF22">
    <property type="entry name" value="OS11G0208300 PROTEIN"/>
    <property type="match status" value="1"/>
</dbReference>
<dbReference type="AlphaFoldDB" id="A0AAV5EXS6"/>
<gene>
    <name evidence="2" type="primary">gb16291</name>
    <name evidence="2" type="ORF">PR202_gb16291</name>
</gene>
<reference evidence="2" key="2">
    <citation type="submission" date="2021-12" db="EMBL/GenBank/DDBJ databases">
        <title>Resequencing data analysis of finger millet.</title>
        <authorList>
            <person name="Hatakeyama M."/>
            <person name="Aluri S."/>
            <person name="Balachadran M.T."/>
            <person name="Sivarajan S.R."/>
            <person name="Poveda L."/>
            <person name="Shimizu-Inatsugi R."/>
            <person name="Schlapbach R."/>
            <person name="Sreeman S.M."/>
            <person name="Shimizu K.K."/>
        </authorList>
    </citation>
    <scope>NUCLEOTIDE SEQUENCE</scope>
</reference>
<name>A0AAV5EXS6_ELECO</name>
<dbReference type="Gene3D" id="1.20.1280.50">
    <property type="match status" value="1"/>
</dbReference>
<dbReference type="CDD" id="cd22160">
    <property type="entry name" value="F-box_AtFBL13-like"/>
    <property type="match status" value="1"/>
</dbReference>
<dbReference type="Pfam" id="PF00646">
    <property type="entry name" value="F-box"/>
    <property type="match status" value="1"/>
</dbReference>
<dbReference type="Proteomes" id="UP001054889">
    <property type="component" value="Unassembled WGS sequence"/>
</dbReference>
<comment type="caution">
    <text evidence="2">The sequence shown here is derived from an EMBL/GenBank/DDBJ whole genome shotgun (WGS) entry which is preliminary data.</text>
</comment>
<sequence>MSSPRRARSTPSGADQLSALPEDVIHHVLSLLPAHEAVRTCVLARRWRHLWTSAPSIRVTGVKGWPDADRFLCFVDRLLTLHRGGSTVLSWEFHLDETDFDPFFNICNVTGKCHTSRLMERILECNVGTLRLCLNNMAPMIGIALLPDLILVSQHLTMLELHGVITNGRVLDFSGCPMLVKMKMESSCIDVKEFSSASLKQLIMVDCQFCKEKRTRFSLPSLVSLELNLYTGRAPLLGSMSSLETATVSLNSQCADSCECEDDYCDGSGCYKDSDNDDKSCVLLKAYFFTIAIA</sequence>
<dbReference type="InterPro" id="IPR036047">
    <property type="entry name" value="F-box-like_dom_sf"/>
</dbReference>
<reference evidence="2" key="1">
    <citation type="journal article" date="2018" name="DNA Res.">
        <title>Multiple hybrid de novo genome assembly of finger millet, an orphan allotetraploid crop.</title>
        <authorList>
            <person name="Hatakeyama M."/>
            <person name="Aluri S."/>
            <person name="Balachadran M.T."/>
            <person name="Sivarajan S.R."/>
            <person name="Patrignani A."/>
            <person name="Gruter S."/>
            <person name="Poveda L."/>
            <person name="Shimizu-Inatsugi R."/>
            <person name="Baeten J."/>
            <person name="Francoijs K.J."/>
            <person name="Nataraja K.N."/>
            <person name="Reddy Y.A.N."/>
            <person name="Phadnis S."/>
            <person name="Ravikumar R.L."/>
            <person name="Schlapbach R."/>
            <person name="Sreeman S.M."/>
            <person name="Shimizu K.K."/>
        </authorList>
    </citation>
    <scope>NUCLEOTIDE SEQUENCE</scope>
</reference>
<dbReference type="PROSITE" id="PS50181">
    <property type="entry name" value="FBOX"/>
    <property type="match status" value="1"/>
</dbReference>
<evidence type="ECO:0000313" key="3">
    <source>
        <dbReference type="Proteomes" id="UP001054889"/>
    </source>
</evidence>
<dbReference type="InterPro" id="IPR053781">
    <property type="entry name" value="F-box_AtFBL13-like"/>
</dbReference>
<feature type="domain" description="F-box" evidence="1">
    <location>
        <begin position="14"/>
        <end position="50"/>
    </location>
</feature>
<proteinExistence type="predicted"/>